<dbReference type="EMBL" id="JAPZBO010000008">
    <property type="protein sequence ID" value="KAJ5307315.1"/>
    <property type="molecule type" value="Genomic_DNA"/>
</dbReference>
<keyword evidence="1" id="KW-0812">Transmembrane</keyword>
<reference evidence="2" key="1">
    <citation type="submission" date="2022-12" db="EMBL/GenBank/DDBJ databases">
        <authorList>
            <person name="Petersen C."/>
        </authorList>
    </citation>
    <scope>NUCLEOTIDE SEQUENCE</scope>
    <source>
        <strain evidence="2">IBT 21472</strain>
    </source>
</reference>
<feature type="transmembrane region" description="Helical" evidence="1">
    <location>
        <begin position="87"/>
        <end position="110"/>
    </location>
</feature>
<reference evidence="2" key="2">
    <citation type="journal article" date="2023" name="IMA Fungus">
        <title>Comparative genomic study of the Penicillium genus elucidates a diverse pangenome and 15 lateral gene transfer events.</title>
        <authorList>
            <person name="Petersen C."/>
            <person name="Sorensen T."/>
            <person name="Nielsen M.R."/>
            <person name="Sondergaard T.E."/>
            <person name="Sorensen J.L."/>
            <person name="Fitzpatrick D.A."/>
            <person name="Frisvad J.C."/>
            <person name="Nielsen K.L."/>
        </authorList>
    </citation>
    <scope>NUCLEOTIDE SEQUENCE</scope>
    <source>
        <strain evidence="2">IBT 21472</strain>
    </source>
</reference>
<comment type="caution">
    <text evidence="2">The sequence shown here is derived from an EMBL/GenBank/DDBJ whole genome shotgun (WGS) entry which is preliminary data.</text>
</comment>
<organism evidence="2 3">
    <name type="scientific">Penicillium atrosanguineum</name>
    <dbReference type="NCBI Taxonomy" id="1132637"/>
    <lineage>
        <taxon>Eukaryota</taxon>
        <taxon>Fungi</taxon>
        <taxon>Dikarya</taxon>
        <taxon>Ascomycota</taxon>
        <taxon>Pezizomycotina</taxon>
        <taxon>Eurotiomycetes</taxon>
        <taxon>Eurotiomycetidae</taxon>
        <taxon>Eurotiales</taxon>
        <taxon>Aspergillaceae</taxon>
        <taxon>Penicillium</taxon>
    </lineage>
</organism>
<sequence length="115" mass="13124">MEDHTKDNEPAPSYSDIFQRPANLFSGYTRVNQESDAEAGEIHNHGDTAVPLNTRPVDGQAHVHCEVCDRQMDRREKAKHKEYKCHVVSRTFILITLFMMIFGIVSVTTIHKGKK</sequence>
<keyword evidence="1" id="KW-0472">Membrane</keyword>
<keyword evidence="3" id="KW-1185">Reference proteome</keyword>
<protein>
    <submittedName>
        <fullName evidence="2">Uncharacterized protein</fullName>
    </submittedName>
</protein>
<evidence type="ECO:0000256" key="1">
    <source>
        <dbReference type="SAM" id="Phobius"/>
    </source>
</evidence>
<dbReference type="Proteomes" id="UP001147746">
    <property type="component" value="Unassembled WGS sequence"/>
</dbReference>
<keyword evidence="1" id="KW-1133">Transmembrane helix</keyword>
<name>A0A9W9PSQ5_9EURO</name>
<accession>A0A9W9PSQ5</accession>
<evidence type="ECO:0000313" key="2">
    <source>
        <dbReference type="EMBL" id="KAJ5307315.1"/>
    </source>
</evidence>
<proteinExistence type="predicted"/>
<evidence type="ECO:0000313" key="3">
    <source>
        <dbReference type="Proteomes" id="UP001147746"/>
    </source>
</evidence>
<dbReference type="AlphaFoldDB" id="A0A9W9PSQ5"/>
<gene>
    <name evidence="2" type="ORF">N7476_007971</name>
</gene>